<dbReference type="Proteomes" id="UP001275436">
    <property type="component" value="Unassembled WGS sequence"/>
</dbReference>
<evidence type="ECO:0000256" key="9">
    <source>
        <dbReference type="ARBA" id="ARBA00049534"/>
    </source>
</evidence>
<accession>A0ABQ5TEP6</accession>
<dbReference type="PROSITE" id="PS51273">
    <property type="entry name" value="GATASE_TYPE_1"/>
    <property type="match status" value="1"/>
</dbReference>
<dbReference type="InterPro" id="IPR010139">
    <property type="entry name" value="Imidazole-glycPsynth_HisH"/>
</dbReference>
<gene>
    <name evidence="10 12" type="primary">hisH</name>
    <name evidence="12" type="ORF">MACH08_06640</name>
</gene>
<dbReference type="HAMAP" id="MF_00278">
    <property type="entry name" value="HisH"/>
    <property type="match status" value="1"/>
</dbReference>
<evidence type="ECO:0000256" key="4">
    <source>
        <dbReference type="ARBA" id="ARBA00022801"/>
    </source>
</evidence>
<dbReference type="SUPFAM" id="SSF52317">
    <property type="entry name" value="Class I glutamine amidotransferase-like"/>
    <property type="match status" value="1"/>
</dbReference>
<reference evidence="12 13" key="1">
    <citation type="submission" date="2023-02" db="EMBL/GenBank/DDBJ databases">
        <title>Oceanobacillus kimchii IFOP_LL358 isolated form Alexandrium catenella lab strain.</title>
        <authorList>
            <person name="Gajardo G."/>
            <person name="Ueki S."/>
            <person name="Maruyama F."/>
        </authorList>
    </citation>
    <scope>NUCLEOTIDE SEQUENCE [LARGE SCALE GENOMIC DNA]</scope>
    <source>
        <strain evidence="12 13">IFOP_LL358</strain>
    </source>
</reference>
<dbReference type="InterPro" id="IPR017926">
    <property type="entry name" value="GATASE"/>
</dbReference>
<keyword evidence="4 10" id="KW-0378">Hydrolase</keyword>
<protein>
    <recommendedName>
        <fullName evidence="10">Imidazole glycerol phosphate synthase subunit HisH</fullName>
        <ecNumber evidence="10">4.3.2.10</ecNumber>
    </recommendedName>
    <alternativeName>
        <fullName evidence="10">IGP synthase glutaminase subunit</fullName>
        <ecNumber evidence="10">3.5.1.2</ecNumber>
    </alternativeName>
    <alternativeName>
        <fullName evidence="10">IGP synthase subunit HisH</fullName>
    </alternativeName>
    <alternativeName>
        <fullName evidence="10">ImGP synthase subunit HisH</fullName>
        <shortName evidence="10">IGPS subunit HisH</shortName>
    </alternativeName>
</protein>
<dbReference type="Pfam" id="PF00117">
    <property type="entry name" value="GATase"/>
    <property type="match status" value="1"/>
</dbReference>
<evidence type="ECO:0000256" key="5">
    <source>
        <dbReference type="ARBA" id="ARBA00022962"/>
    </source>
</evidence>
<dbReference type="PANTHER" id="PTHR42701">
    <property type="entry name" value="IMIDAZOLE GLYCEROL PHOSPHATE SYNTHASE SUBUNIT HISH"/>
    <property type="match status" value="1"/>
</dbReference>
<dbReference type="PANTHER" id="PTHR42701:SF1">
    <property type="entry name" value="IMIDAZOLE GLYCEROL PHOSPHATE SYNTHASE SUBUNIT HISH"/>
    <property type="match status" value="1"/>
</dbReference>
<comment type="caution">
    <text evidence="12">The sequence shown here is derived from an EMBL/GenBank/DDBJ whole genome shotgun (WGS) entry which is preliminary data.</text>
</comment>
<keyword evidence="10" id="KW-0963">Cytoplasm</keyword>
<comment type="function">
    <text evidence="10">IGPS catalyzes the conversion of PRFAR and glutamine to IGP, AICAR and glutamate. The HisH subunit catalyzes the hydrolysis of glutamine to glutamate and ammonia as part of the synthesis of IGP and AICAR. The resulting ammonia molecule is channeled to the active site of HisF.</text>
</comment>
<organism evidence="12 13">
    <name type="scientific">Oceanobacillus kimchii</name>
    <dbReference type="NCBI Taxonomy" id="746691"/>
    <lineage>
        <taxon>Bacteria</taxon>
        <taxon>Bacillati</taxon>
        <taxon>Bacillota</taxon>
        <taxon>Bacilli</taxon>
        <taxon>Bacillales</taxon>
        <taxon>Bacillaceae</taxon>
        <taxon>Oceanobacillus</taxon>
    </lineage>
</organism>
<feature type="active site" description="Nucleophile" evidence="10">
    <location>
        <position position="79"/>
    </location>
</feature>
<dbReference type="CDD" id="cd01748">
    <property type="entry name" value="GATase1_IGP_Synthase"/>
    <property type="match status" value="1"/>
</dbReference>
<comment type="subcellular location">
    <subcellularLocation>
        <location evidence="10">Cytoplasm</location>
    </subcellularLocation>
</comment>
<evidence type="ECO:0000256" key="2">
    <source>
        <dbReference type="ARBA" id="ARBA00011152"/>
    </source>
</evidence>
<evidence type="ECO:0000256" key="3">
    <source>
        <dbReference type="ARBA" id="ARBA00022605"/>
    </source>
</evidence>
<dbReference type="EC" id="4.3.2.10" evidence="10"/>
<feature type="domain" description="Glutamine amidotransferase" evidence="11">
    <location>
        <begin position="4"/>
        <end position="187"/>
    </location>
</feature>
<keyword evidence="7 10" id="KW-0456">Lyase</keyword>
<comment type="pathway">
    <text evidence="1 10">Amino-acid biosynthesis; L-histidine biosynthesis; L-histidine from 5-phospho-alpha-D-ribose 1-diphosphate: step 5/9.</text>
</comment>
<keyword evidence="13" id="KW-1185">Reference proteome</keyword>
<comment type="subunit">
    <text evidence="2 10">Heterodimer of HisH and HisF.</text>
</comment>
<keyword evidence="3 10" id="KW-0028">Amino-acid biosynthesis</keyword>
<feature type="active site" evidence="10">
    <location>
        <position position="183"/>
    </location>
</feature>
<keyword evidence="5 10" id="KW-0315">Glutamine amidotransferase</keyword>
<name>A0ABQ5TEP6_9BACI</name>
<evidence type="ECO:0000259" key="11">
    <source>
        <dbReference type="Pfam" id="PF00117"/>
    </source>
</evidence>
<feature type="active site" evidence="10">
    <location>
        <position position="181"/>
    </location>
</feature>
<keyword evidence="6 10" id="KW-0368">Histidine biosynthesis</keyword>
<evidence type="ECO:0000313" key="12">
    <source>
        <dbReference type="EMBL" id="GLO64880.1"/>
    </source>
</evidence>
<dbReference type="EMBL" id="BSKO01000001">
    <property type="protein sequence ID" value="GLO64880.1"/>
    <property type="molecule type" value="Genomic_DNA"/>
</dbReference>
<comment type="catalytic activity">
    <reaction evidence="9 10">
        <text>L-glutamine + H2O = L-glutamate + NH4(+)</text>
        <dbReference type="Rhea" id="RHEA:15889"/>
        <dbReference type="ChEBI" id="CHEBI:15377"/>
        <dbReference type="ChEBI" id="CHEBI:28938"/>
        <dbReference type="ChEBI" id="CHEBI:29985"/>
        <dbReference type="ChEBI" id="CHEBI:58359"/>
        <dbReference type="EC" id="3.5.1.2"/>
    </reaction>
</comment>
<sequence>MIAIIDYGAGNIKSLQFALDKLNKRSIVTTDVAEIKQADSIILPGVGAFKDAMEAIRQLHLDTVLQEEAQKGKPILGICLGMQLFYEQSLENGDWEGLGLLKGSITRISSEVKVPHMGWNTLDIQQASPLFESKLENPYVYFVHSYAVSSYEESTLLASSQYGQLIPAIVQKGNITGMQFHPEKSGEFGIELLKRYEEMIV</sequence>
<dbReference type="EC" id="3.5.1.2" evidence="10"/>
<evidence type="ECO:0000256" key="10">
    <source>
        <dbReference type="HAMAP-Rule" id="MF_00278"/>
    </source>
</evidence>
<evidence type="ECO:0000313" key="13">
    <source>
        <dbReference type="Proteomes" id="UP001275436"/>
    </source>
</evidence>
<evidence type="ECO:0000256" key="6">
    <source>
        <dbReference type="ARBA" id="ARBA00023102"/>
    </source>
</evidence>
<dbReference type="InterPro" id="IPR029062">
    <property type="entry name" value="Class_I_gatase-like"/>
</dbReference>
<dbReference type="PIRSF" id="PIRSF000495">
    <property type="entry name" value="Amidotransf_hisH"/>
    <property type="match status" value="1"/>
</dbReference>
<dbReference type="Gene3D" id="3.40.50.880">
    <property type="match status" value="1"/>
</dbReference>
<dbReference type="NCBIfam" id="TIGR01855">
    <property type="entry name" value="IMP_synth_hisH"/>
    <property type="match status" value="1"/>
</dbReference>
<evidence type="ECO:0000256" key="8">
    <source>
        <dbReference type="ARBA" id="ARBA00047838"/>
    </source>
</evidence>
<evidence type="ECO:0000256" key="1">
    <source>
        <dbReference type="ARBA" id="ARBA00005091"/>
    </source>
</evidence>
<evidence type="ECO:0000256" key="7">
    <source>
        <dbReference type="ARBA" id="ARBA00023239"/>
    </source>
</evidence>
<dbReference type="RefSeq" id="WP_017795630.1">
    <property type="nucleotide sequence ID" value="NZ_BSKO01000001.1"/>
</dbReference>
<proteinExistence type="inferred from homology"/>
<comment type="catalytic activity">
    <reaction evidence="8 10">
        <text>5-[(5-phospho-1-deoxy-D-ribulos-1-ylimino)methylamino]-1-(5-phospho-beta-D-ribosyl)imidazole-4-carboxamide + L-glutamine = D-erythro-1-(imidazol-4-yl)glycerol 3-phosphate + 5-amino-1-(5-phospho-beta-D-ribosyl)imidazole-4-carboxamide + L-glutamate + H(+)</text>
        <dbReference type="Rhea" id="RHEA:24793"/>
        <dbReference type="ChEBI" id="CHEBI:15378"/>
        <dbReference type="ChEBI" id="CHEBI:29985"/>
        <dbReference type="ChEBI" id="CHEBI:58278"/>
        <dbReference type="ChEBI" id="CHEBI:58359"/>
        <dbReference type="ChEBI" id="CHEBI:58475"/>
        <dbReference type="ChEBI" id="CHEBI:58525"/>
        <dbReference type="EC" id="4.3.2.10"/>
    </reaction>
</comment>